<evidence type="ECO:0000313" key="1">
    <source>
        <dbReference type="EMBL" id="TMS38141.1"/>
    </source>
</evidence>
<dbReference type="STRING" id="34508.A0A4U8UXG7"/>
<name>A0A4U8UXG7_STECR</name>
<protein>
    <recommendedName>
        <fullName evidence="3">ATP synthase mitochondrial F1 complex assembly factor 2</fullName>
    </recommendedName>
</protein>
<dbReference type="EMBL" id="CM016762">
    <property type="protein sequence ID" value="TMS38141.1"/>
    <property type="molecule type" value="Genomic_DNA"/>
</dbReference>
<dbReference type="PANTHER" id="PTHR21013">
    <property type="entry name" value="ATP SYNTHASE MITOCHONDRIAL F1 COMPLEX ASSEMBLY FACTOR 2/ATP12 PROTEIN, MITOCHONDRIAL PRECURSOR"/>
    <property type="match status" value="1"/>
</dbReference>
<dbReference type="OrthoDB" id="5673at2759"/>
<evidence type="ECO:0000313" key="2">
    <source>
        <dbReference type="Proteomes" id="UP000298663"/>
    </source>
</evidence>
<reference evidence="1 2" key="1">
    <citation type="journal article" date="2015" name="Genome Biol.">
        <title>Comparative genomics of Steinernema reveals deeply conserved gene regulatory networks.</title>
        <authorList>
            <person name="Dillman A.R."/>
            <person name="Macchietto M."/>
            <person name="Porter C.F."/>
            <person name="Rogers A."/>
            <person name="Williams B."/>
            <person name="Antoshechkin I."/>
            <person name="Lee M.M."/>
            <person name="Goodwin Z."/>
            <person name="Lu X."/>
            <person name="Lewis E.E."/>
            <person name="Goodrich-Blair H."/>
            <person name="Stock S.P."/>
            <person name="Adams B.J."/>
            <person name="Sternberg P.W."/>
            <person name="Mortazavi A."/>
        </authorList>
    </citation>
    <scope>NUCLEOTIDE SEQUENCE [LARGE SCALE GENOMIC DNA]</scope>
    <source>
        <strain evidence="1 2">ALL</strain>
    </source>
</reference>
<evidence type="ECO:0008006" key="3">
    <source>
        <dbReference type="Google" id="ProtNLM"/>
    </source>
</evidence>
<dbReference type="InterPro" id="IPR023335">
    <property type="entry name" value="ATP12_ortho_dom_sf"/>
</dbReference>
<dbReference type="GO" id="GO:0033615">
    <property type="term" value="P:mitochondrial proton-transporting ATP synthase complex assembly"/>
    <property type="evidence" value="ECO:0007669"/>
    <property type="project" value="TreeGrafter"/>
</dbReference>
<dbReference type="Proteomes" id="UP000298663">
    <property type="component" value="Chromosome X"/>
</dbReference>
<dbReference type="Gene3D" id="1.10.3580.10">
    <property type="entry name" value="ATP12 ATPase"/>
    <property type="match status" value="1"/>
</dbReference>
<comment type="caution">
    <text evidence="1">The sequence shown here is derived from an EMBL/GenBank/DDBJ whole genome shotgun (WGS) entry which is preliminary data.</text>
</comment>
<dbReference type="Pfam" id="PF07542">
    <property type="entry name" value="ATP12"/>
    <property type="match status" value="1"/>
</dbReference>
<keyword evidence="2" id="KW-1185">Reference proteome</keyword>
<gene>
    <name evidence="1" type="ORF">L596_004932</name>
</gene>
<dbReference type="EMBL" id="AZBU02000001">
    <property type="protein sequence ID" value="TMS38141.1"/>
    <property type="molecule type" value="Genomic_DNA"/>
</dbReference>
<dbReference type="AlphaFoldDB" id="A0A4U8UXG7"/>
<sequence length="207" mass="23371">MGSVESEPLAVAIAQEWNAQNDVIDRTHMRLTGLAFTALDNPFHLDKDTIVKGIIEYLETDTILTFADQPESLVELQNRKWTPVIEWANHEFYMDIKPTNSIIEPPRITENSLANLKEYLMAQPFWSLIALQYAVEAVKSVLITLATASHSIEAPYAAELARLEQIFQAQIWGNVEWCHDIEHLELTSRLSSAVLFANMTANSQLSS</sequence>
<dbReference type="SUPFAM" id="SSF160909">
    <property type="entry name" value="ATP12-like"/>
    <property type="match status" value="1"/>
</dbReference>
<proteinExistence type="predicted"/>
<dbReference type="PANTHER" id="PTHR21013:SF10">
    <property type="entry name" value="ATP SYNTHASE MITOCHONDRIAL F1 COMPLEX ASSEMBLY FACTOR 2"/>
    <property type="match status" value="1"/>
</dbReference>
<organism evidence="1 2">
    <name type="scientific">Steinernema carpocapsae</name>
    <name type="common">Entomopathogenic nematode</name>
    <dbReference type="NCBI Taxonomy" id="34508"/>
    <lineage>
        <taxon>Eukaryota</taxon>
        <taxon>Metazoa</taxon>
        <taxon>Ecdysozoa</taxon>
        <taxon>Nematoda</taxon>
        <taxon>Chromadorea</taxon>
        <taxon>Rhabditida</taxon>
        <taxon>Tylenchina</taxon>
        <taxon>Panagrolaimomorpha</taxon>
        <taxon>Strongyloidoidea</taxon>
        <taxon>Steinernematidae</taxon>
        <taxon>Steinernema</taxon>
    </lineage>
</organism>
<dbReference type="InterPro" id="IPR011419">
    <property type="entry name" value="ATP12_ATP_synth-F1-assembly"/>
</dbReference>
<dbReference type="GO" id="GO:0005739">
    <property type="term" value="C:mitochondrion"/>
    <property type="evidence" value="ECO:0007669"/>
    <property type="project" value="TreeGrafter"/>
</dbReference>
<accession>A0A4U8UXG7</accession>
<reference evidence="1 2" key="2">
    <citation type="journal article" date="2019" name="G3 (Bethesda)">
        <title>Hybrid Assembly of the Genome of the Entomopathogenic Nematode Steinernema carpocapsae Identifies the X-Chromosome.</title>
        <authorList>
            <person name="Serra L."/>
            <person name="Macchietto M."/>
            <person name="Macias-Munoz A."/>
            <person name="McGill C.J."/>
            <person name="Rodriguez I.M."/>
            <person name="Rodriguez B."/>
            <person name="Murad R."/>
            <person name="Mortazavi A."/>
        </authorList>
    </citation>
    <scope>NUCLEOTIDE SEQUENCE [LARGE SCALE GENOMIC DNA]</scope>
    <source>
        <strain evidence="1 2">ALL</strain>
    </source>
</reference>